<dbReference type="Proteomes" id="UP000249203">
    <property type="component" value="Unassembled WGS sequence"/>
</dbReference>
<dbReference type="InterPro" id="IPR000700">
    <property type="entry name" value="PAS-assoc_C"/>
</dbReference>
<comment type="catalytic activity">
    <reaction evidence="3">
        <text>2 GTP = 3',3'-c-di-GMP + 2 diphosphate</text>
        <dbReference type="Rhea" id="RHEA:24898"/>
        <dbReference type="ChEBI" id="CHEBI:33019"/>
        <dbReference type="ChEBI" id="CHEBI:37565"/>
        <dbReference type="ChEBI" id="CHEBI:58805"/>
        <dbReference type="EC" id="2.7.7.65"/>
    </reaction>
</comment>
<feature type="domain" description="PAS" evidence="4">
    <location>
        <begin position="27"/>
        <end position="100"/>
    </location>
</feature>
<sequence>MKQPDPIQPELSPEDATTQLRRFEVRSSEALLQLLDNGEVGLWEWNIASGENLVSVAWAAMLGYELSKLQPTNYERFSQLIHPDDIAEVESNVKAHIEGKVPKYKANFRLRHQQGHWIWVKARGQITEWDSQGTPTVMSGIHLEITALKTTEETLRTRSITDEMTRWFNRGHFLHAGSRAVKRAQRQHTRLALIMFDIDHFKSINDSYGHATGDSVIQKVTQLVGRRVRSVDIAARMGGEEFAILLEGASLGDARSIAEQVRKQISGTEFKTTSGLNFHVTISFGVSMLQPEDSSIDSLLSRADSALYKAKTNGRNRTELA</sequence>
<protein>
    <recommendedName>
        <fullName evidence="2">diguanylate cyclase</fullName>
        <ecNumber evidence="2">2.7.7.65</ecNumber>
    </recommendedName>
</protein>
<dbReference type="GO" id="GO:0043709">
    <property type="term" value="P:cell adhesion involved in single-species biofilm formation"/>
    <property type="evidence" value="ECO:0007669"/>
    <property type="project" value="TreeGrafter"/>
</dbReference>
<dbReference type="EMBL" id="QLMD01000003">
    <property type="protein sequence ID" value="RAJ99223.1"/>
    <property type="molecule type" value="Genomic_DNA"/>
</dbReference>
<dbReference type="GO" id="GO:0052621">
    <property type="term" value="F:diguanylate cyclase activity"/>
    <property type="evidence" value="ECO:0007669"/>
    <property type="project" value="UniProtKB-EC"/>
</dbReference>
<reference evidence="8 10" key="1">
    <citation type="journal article" date="2018" name="Front. Microbiol.">
        <title>Genome-Based Analysis Reveals the Taxonomy and Diversity of the Family Idiomarinaceae.</title>
        <authorList>
            <person name="Liu Y."/>
            <person name="Lai Q."/>
            <person name="Shao Z."/>
        </authorList>
    </citation>
    <scope>NUCLEOTIDE SEQUENCE [LARGE SCALE GENOMIC DNA]</scope>
    <source>
        <strain evidence="8 10">CF12-14</strain>
    </source>
</reference>
<dbReference type="SUPFAM" id="SSF55073">
    <property type="entry name" value="Nucleotide cyclase"/>
    <property type="match status" value="1"/>
</dbReference>
<dbReference type="Pfam" id="PF08447">
    <property type="entry name" value="PAS_3"/>
    <property type="match status" value="1"/>
</dbReference>
<comment type="caution">
    <text evidence="7">The sequence shown here is derived from an EMBL/GenBank/DDBJ whole genome shotgun (WGS) entry which is preliminary data.</text>
</comment>
<dbReference type="InterPro" id="IPR001610">
    <property type="entry name" value="PAC"/>
</dbReference>
<dbReference type="PROSITE" id="PS50113">
    <property type="entry name" value="PAC"/>
    <property type="match status" value="1"/>
</dbReference>
<dbReference type="NCBIfam" id="TIGR00254">
    <property type="entry name" value="GGDEF"/>
    <property type="match status" value="1"/>
</dbReference>
<evidence type="ECO:0000259" key="5">
    <source>
        <dbReference type="PROSITE" id="PS50113"/>
    </source>
</evidence>
<dbReference type="EMBL" id="PIPK01000002">
    <property type="protein sequence ID" value="RUO27632.1"/>
    <property type="molecule type" value="Genomic_DNA"/>
</dbReference>
<dbReference type="RefSeq" id="WP_111568827.1">
    <property type="nucleotide sequence ID" value="NZ_PIPK01000002.1"/>
</dbReference>
<dbReference type="GO" id="GO:0005886">
    <property type="term" value="C:plasma membrane"/>
    <property type="evidence" value="ECO:0007669"/>
    <property type="project" value="TreeGrafter"/>
</dbReference>
<dbReference type="InterPro" id="IPR000160">
    <property type="entry name" value="GGDEF_dom"/>
</dbReference>
<dbReference type="PROSITE" id="PS50887">
    <property type="entry name" value="GGDEF"/>
    <property type="match status" value="1"/>
</dbReference>
<evidence type="ECO:0000256" key="3">
    <source>
        <dbReference type="ARBA" id="ARBA00034247"/>
    </source>
</evidence>
<dbReference type="PROSITE" id="PS50112">
    <property type="entry name" value="PAS"/>
    <property type="match status" value="1"/>
</dbReference>
<dbReference type="SMART" id="SM00086">
    <property type="entry name" value="PAC"/>
    <property type="match status" value="1"/>
</dbReference>
<dbReference type="CDD" id="cd00130">
    <property type="entry name" value="PAS"/>
    <property type="match status" value="1"/>
</dbReference>
<dbReference type="AlphaFoldDB" id="A0A327X2W0"/>
<name>A0A327X2W0_9GAMM</name>
<dbReference type="InterPro" id="IPR029787">
    <property type="entry name" value="Nucleotide_cyclase"/>
</dbReference>
<dbReference type="SUPFAM" id="SSF55785">
    <property type="entry name" value="PYP-like sensor domain (PAS domain)"/>
    <property type="match status" value="1"/>
</dbReference>
<keyword evidence="10" id="KW-1185">Reference proteome</keyword>
<dbReference type="FunFam" id="3.30.70.270:FF:000001">
    <property type="entry name" value="Diguanylate cyclase domain protein"/>
    <property type="match status" value="1"/>
</dbReference>
<evidence type="ECO:0000256" key="2">
    <source>
        <dbReference type="ARBA" id="ARBA00012528"/>
    </source>
</evidence>
<evidence type="ECO:0000313" key="10">
    <source>
        <dbReference type="Proteomes" id="UP000287865"/>
    </source>
</evidence>
<dbReference type="SMART" id="SM00267">
    <property type="entry name" value="GGDEF"/>
    <property type="match status" value="1"/>
</dbReference>
<evidence type="ECO:0000313" key="8">
    <source>
        <dbReference type="EMBL" id="RUO27632.1"/>
    </source>
</evidence>
<evidence type="ECO:0000259" key="6">
    <source>
        <dbReference type="PROSITE" id="PS50887"/>
    </source>
</evidence>
<dbReference type="PANTHER" id="PTHR45138:SF9">
    <property type="entry name" value="DIGUANYLATE CYCLASE DGCM-RELATED"/>
    <property type="match status" value="1"/>
</dbReference>
<dbReference type="GO" id="GO:1902201">
    <property type="term" value="P:negative regulation of bacterial-type flagellum-dependent cell motility"/>
    <property type="evidence" value="ECO:0007669"/>
    <property type="project" value="TreeGrafter"/>
</dbReference>
<proteinExistence type="predicted"/>
<gene>
    <name evidence="7" type="ORF">B0I24_103223</name>
    <name evidence="8" type="ORF">CWE07_03145</name>
</gene>
<dbReference type="OrthoDB" id="9759607at2"/>
<accession>A0A327X2W0</accession>
<evidence type="ECO:0000256" key="1">
    <source>
        <dbReference type="ARBA" id="ARBA00001946"/>
    </source>
</evidence>
<dbReference type="InterPro" id="IPR013655">
    <property type="entry name" value="PAS_fold_3"/>
</dbReference>
<dbReference type="InterPro" id="IPR043128">
    <property type="entry name" value="Rev_trsase/Diguanyl_cyclase"/>
</dbReference>
<dbReference type="Proteomes" id="UP000287865">
    <property type="component" value="Unassembled WGS sequence"/>
</dbReference>
<evidence type="ECO:0000259" key="4">
    <source>
        <dbReference type="PROSITE" id="PS50112"/>
    </source>
</evidence>
<dbReference type="InterPro" id="IPR050469">
    <property type="entry name" value="Diguanylate_Cyclase"/>
</dbReference>
<dbReference type="PANTHER" id="PTHR45138">
    <property type="entry name" value="REGULATORY COMPONENTS OF SENSORY TRANSDUCTION SYSTEM"/>
    <property type="match status" value="1"/>
</dbReference>
<dbReference type="Pfam" id="PF00990">
    <property type="entry name" value="GGDEF"/>
    <property type="match status" value="1"/>
</dbReference>
<dbReference type="EC" id="2.7.7.65" evidence="2"/>
<dbReference type="CDD" id="cd01949">
    <property type="entry name" value="GGDEF"/>
    <property type="match status" value="1"/>
</dbReference>
<feature type="domain" description="GGDEF" evidence="6">
    <location>
        <begin position="189"/>
        <end position="321"/>
    </location>
</feature>
<feature type="domain" description="PAC" evidence="5">
    <location>
        <begin position="104"/>
        <end position="157"/>
    </location>
</feature>
<dbReference type="NCBIfam" id="TIGR00229">
    <property type="entry name" value="sensory_box"/>
    <property type="match status" value="1"/>
</dbReference>
<dbReference type="Gene3D" id="3.30.70.270">
    <property type="match status" value="1"/>
</dbReference>
<reference evidence="7 9" key="2">
    <citation type="submission" date="2018-06" db="EMBL/GenBank/DDBJ databases">
        <title>Genomic Encyclopedia of Type Strains, Phase III (KMG-III): the genomes of soil and plant-associated and newly described type strains.</title>
        <authorList>
            <person name="Whitman W."/>
        </authorList>
    </citation>
    <scope>NUCLEOTIDE SEQUENCE [LARGE SCALE GENOMIC DNA]</scope>
    <source>
        <strain evidence="7 9">CGMCC 1.15366</strain>
    </source>
</reference>
<evidence type="ECO:0000313" key="7">
    <source>
        <dbReference type="EMBL" id="RAJ99223.1"/>
    </source>
</evidence>
<dbReference type="InterPro" id="IPR035965">
    <property type="entry name" value="PAS-like_dom_sf"/>
</dbReference>
<dbReference type="InterPro" id="IPR000014">
    <property type="entry name" value="PAS"/>
</dbReference>
<evidence type="ECO:0000313" key="9">
    <source>
        <dbReference type="Proteomes" id="UP000249203"/>
    </source>
</evidence>
<comment type="cofactor">
    <cofactor evidence="1">
        <name>Mg(2+)</name>
        <dbReference type="ChEBI" id="CHEBI:18420"/>
    </cofactor>
</comment>
<dbReference type="Gene3D" id="3.30.450.20">
    <property type="entry name" value="PAS domain"/>
    <property type="match status" value="1"/>
</dbReference>
<organism evidence="7 9">
    <name type="scientific">Aliidiomarina maris</name>
    <dbReference type="NCBI Taxonomy" id="531312"/>
    <lineage>
        <taxon>Bacteria</taxon>
        <taxon>Pseudomonadati</taxon>
        <taxon>Pseudomonadota</taxon>
        <taxon>Gammaproteobacteria</taxon>
        <taxon>Alteromonadales</taxon>
        <taxon>Idiomarinaceae</taxon>
        <taxon>Aliidiomarina</taxon>
    </lineage>
</organism>